<keyword evidence="8" id="KW-0269">Exonuclease</keyword>
<sequence length="460" mass="51205">MAYVPAQNCVPISDLSPNTTHPNVVGIIIAKTDTRGFPDRRNVGSERFTFSFTIKDSLDHCINVSSWGKEDYVQGLCSRIRIGDCVVIENPLVVNKDPEREDRFCPSTSSFYRLLVTETHSAIRMCSDLETETRLLSLFHIPIKDSRDFYSLGDITANGQSLNGSFINILAAVRSVGEQKFFTTSAGRNGQRLEIKLFDETLASFPLVCWDRETIQLLQALTPRETVLFIADARTSFDGFRNSMLATATSKTIITINPDTTEANQLFNYAREISDSGRLDEQESDNVPLESINEVMTVKQIKAKIQDSSDVFHGVIYAFFTTLGLDSSMSKLICSRCTKCRFQVSEEIGACSNMACPSQGQPLEATLDFSLLVNISDHTGTLKGCSLTGTAAEKTLGCTSEEFMCFPEPHRMTMKWRFLLERCKIYLKVLSKKTGTRAHILSCTLADPVEVKQSMSALTI</sequence>
<reference evidence="17" key="1">
    <citation type="submission" date="2025-08" db="UniProtKB">
        <authorList>
            <consortium name="Ensembl"/>
        </authorList>
    </citation>
    <scope>IDENTIFICATION</scope>
</reference>
<organism evidence="17 18">
    <name type="scientific">Astyanax mexicanus</name>
    <name type="common">Blind cave fish</name>
    <name type="synonym">Astyanax fasciatus mexicanus</name>
    <dbReference type="NCBI Taxonomy" id="7994"/>
    <lineage>
        <taxon>Eukaryota</taxon>
        <taxon>Metazoa</taxon>
        <taxon>Chordata</taxon>
        <taxon>Craniata</taxon>
        <taxon>Vertebrata</taxon>
        <taxon>Euteleostomi</taxon>
        <taxon>Actinopterygii</taxon>
        <taxon>Neopterygii</taxon>
        <taxon>Teleostei</taxon>
        <taxon>Ostariophysi</taxon>
        <taxon>Characiformes</taxon>
        <taxon>Characoidei</taxon>
        <taxon>Acestrorhamphidae</taxon>
        <taxon>Acestrorhamphinae</taxon>
        <taxon>Astyanax</taxon>
    </lineage>
</organism>
<evidence type="ECO:0000259" key="16">
    <source>
        <dbReference type="Pfam" id="PF24903"/>
    </source>
</evidence>
<dbReference type="Gene3D" id="2.40.50.140">
    <property type="entry name" value="Nucleic acid-binding proteins"/>
    <property type="match status" value="2"/>
</dbReference>
<name>A0A8B9KAZ2_ASTMX</name>
<evidence type="ECO:0000256" key="12">
    <source>
        <dbReference type="ARBA" id="ARBA00038329"/>
    </source>
</evidence>
<evidence type="ECO:0000256" key="11">
    <source>
        <dbReference type="ARBA" id="ARBA00023254"/>
    </source>
</evidence>
<comment type="function">
    <text evidence="13">Single-stranded DNA-binding protein required for homologous recombination in meiosis I. Required for double strand breaks (DSBs) repair and crossover formation and promotion of faithful and complete synapsis. Not required for the initial loading of recombinases but required to maintain a proper number of RAD51 and DMC1 foci after the zygotene stage. May act by ensuring the stabilization of recombinases, which is required for successful homology search and meiotic recombination. Displays Single-stranded DNA 3'-5' exonuclease activity in vitro.</text>
</comment>
<evidence type="ECO:0000256" key="13">
    <source>
        <dbReference type="ARBA" id="ARBA00055425"/>
    </source>
</evidence>
<evidence type="ECO:0000256" key="3">
    <source>
        <dbReference type="ARBA" id="ARBA00004496"/>
    </source>
</evidence>
<dbReference type="PANTHER" id="PTHR21166:SF2">
    <property type="entry name" value="CELL DIVISION CONTROL PROTEIN 24 OB DOMAIN-CONTAINING PROTEIN-RELATED"/>
    <property type="match status" value="1"/>
</dbReference>
<dbReference type="GO" id="GO:0005737">
    <property type="term" value="C:cytoplasm"/>
    <property type="evidence" value="ECO:0007669"/>
    <property type="project" value="UniProtKB-SubCell"/>
</dbReference>
<evidence type="ECO:0000256" key="15">
    <source>
        <dbReference type="ARBA" id="ARBA00073037"/>
    </source>
</evidence>
<dbReference type="GO" id="GO:0000712">
    <property type="term" value="P:resolution of meiotic recombination intermediates"/>
    <property type="evidence" value="ECO:0007669"/>
    <property type="project" value="TreeGrafter"/>
</dbReference>
<proteinExistence type="inferred from homology"/>
<dbReference type="Proteomes" id="UP000694621">
    <property type="component" value="Unplaced"/>
</dbReference>
<evidence type="ECO:0000256" key="2">
    <source>
        <dbReference type="ARBA" id="ARBA00004286"/>
    </source>
</evidence>
<evidence type="ECO:0000256" key="4">
    <source>
        <dbReference type="ARBA" id="ARBA00022454"/>
    </source>
</evidence>
<evidence type="ECO:0000313" key="18">
    <source>
        <dbReference type="Proteomes" id="UP000694621"/>
    </source>
</evidence>
<protein>
    <recommendedName>
        <fullName evidence="15">Meiosis-specific with OB domain-containing protein</fullName>
    </recommendedName>
</protein>
<evidence type="ECO:0000313" key="17">
    <source>
        <dbReference type="Ensembl" id="ENSAMXP00005034649.1"/>
    </source>
</evidence>
<dbReference type="InterPro" id="IPR056880">
    <property type="entry name" value="OB_MEIOB_N"/>
</dbReference>
<evidence type="ECO:0000256" key="5">
    <source>
        <dbReference type="ARBA" id="ARBA00022490"/>
    </source>
</evidence>
<dbReference type="InterPro" id="IPR052469">
    <property type="entry name" value="MEIOB"/>
</dbReference>
<evidence type="ECO:0000256" key="9">
    <source>
        <dbReference type="ARBA" id="ARBA00023125"/>
    </source>
</evidence>
<dbReference type="GO" id="GO:0005634">
    <property type="term" value="C:nucleus"/>
    <property type="evidence" value="ECO:0007669"/>
    <property type="project" value="UniProtKB-SubCell"/>
</dbReference>
<dbReference type="GO" id="GO:0008310">
    <property type="term" value="F:single-stranded DNA 3'-5' DNA exonuclease activity"/>
    <property type="evidence" value="ECO:0007669"/>
    <property type="project" value="TreeGrafter"/>
</dbReference>
<keyword evidence="5" id="KW-0963">Cytoplasm</keyword>
<comment type="subcellular location">
    <subcellularLocation>
        <location evidence="2">Chromosome</location>
    </subcellularLocation>
    <subcellularLocation>
        <location evidence="3">Cytoplasm</location>
    </subcellularLocation>
    <subcellularLocation>
        <location evidence="1">Nucleus</location>
    </subcellularLocation>
</comment>
<keyword evidence="9" id="KW-0238">DNA-binding</keyword>
<evidence type="ECO:0000256" key="8">
    <source>
        <dbReference type="ARBA" id="ARBA00022839"/>
    </source>
</evidence>
<keyword evidence="7" id="KW-0378">Hydrolase</keyword>
<evidence type="ECO:0000256" key="1">
    <source>
        <dbReference type="ARBA" id="ARBA00004123"/>
    </source>
</evidence>
<dbReference type="PANTHER" id="PTHR21166">
    <property type="entry name" value="CELL DIVISION CONTROL PROTEIN 24 OB DOMAIN-CONTAINING PROTEIN-RELATED"/>
    <property type="match status" value="1"/>
</dbReference>
<dbReference type="FunFam" id="2.40.50.140:FF:000248">
    <property type="entry name" value="Meiosis specific with OB domains"/>
    <property type="match status" value="1"/>
</dbReference>
<feature type="domain" description="MEIOB-like N-terminal" evidence="16">
    <location>
        <begin position="7"/>
        <end position="144"/>
    </location>
</feature>
<keyword evidence="11" id="KW-0469">Meiosis</keyword>
<evidence type="ECO:0000256" key="6">
    <source>
        <dbReference type="ARBA" id="ARBA00022722"/>
    </source>
</evidence>
<keyword evidence="6" id="KW-0540">Nuclease</keyword>
<dbReference type="GO" id="GO:0005694">
    <property type="term" value="C:chromosome"/>
    <property type="evidence" value="ECO:0007669"/>
    <property type="project" value="UniProtKB-SubCell"/>
</dbReference>
<dbReference type="FunFam" id="2.40.50.140:FF:000171">
    <property type="entry name" value="meiosis-specific with OB domain-containing protein isoform X1"/>
    <property type="match status" value="1"/>
</dbReference>
<accession>A0A8B9KAZ2</accession>
<evidence type="ECO:0000256" key="10">
    <source>
        <dbReference type="ARBA" id="ARBA00023242"/>
    </source>
</evidence>
<dbReference type="FunFam" id="2.40.50.140:FF:000239">
    <property type="entry name" value="Meiosis specific with OB domains"/>
    <property type="match status" value="1"/>
</dbReference>
<dbReference type="Pfam" id="PF24903">
    <property type="entry name" value="OB_MEIOB_N"/>
    <property type="match status" value="1"/>
</dbReference>
<dbReference type="InterPro" id="IPR012340">
    <property type="entry name" value="NA-bd_OB-fold"/>
</dbReference>
<dbReference type="AlphaFoldDB" id="A0A8B9KAZ2"/>
<evidence type="ECO:0000256" key="14">
    <source>
        <dbReference type="ARBA" id="ARBA00064840"/>
    </source>
</evidence>
<keyword evidence="4" id="KW-0158">Chromosome</keyword>
<evidence type="ECO:0000256" key="7">
    <source>
        <dbReference type="ARBA" id="ARBA00022801"/>
    </source>
</evidence>
<dbReference type="SUPFAM" id="SSF50249">
    <property type="entry name" value="Nucleic acid-binding proteins"/>
    <property type="match status" value="2"/>
</dbReference>
<dbReference type="OrthoDB" id="9937820at2759"/>
<comment type="similarity">
    <text evidence="12">Belongs to the MEIOB family.</text>
</comment>
<dbReference type="Ensembl" id="ENSAMXT00005037804.1">
    <property type="protein sequence ID" value="ENSAMXP00005034649.1"/>
    <property type="gene ID" value="ENSAMXG00005016664.1"/>
</dbReference>
<keyword evidence="10" id="KW-0539">Nucleus</keyword>
<dbReference type="GO" id="GO:0003697">
    <property type="term" value="F:single-stranded DNA binding"/>
    <property type="evidence" value="ECO:0007669"/>
    <property type="project" value="TreeGrafter"/>
</dbReference>
<comment type="subunit">
    <text evidence="14">Component of a multiprotein complex with RPA2 and SPATA22. Interacts with SPATA22. Interacts with the complex BRME1:HSF2BP:BRCA2.</text>
</comment>